<feature type="compositionally biased region" description="Basic residues" evidence="1">
    <location>
        <begin position="225"/>
        <end position="237"/>
    </location>
</feature>
<evidence type="ECO:0000256" key="1">
    <source>
        <dbReference type="SAM" id="MobiDB-lite"/>
    </source>
</evidence>
<evidence type="ECO:0000313" key="3">
    <source>
        <dbReference type="RefSeq" id="XP_065653247.1"/>
    </source>
</evidence>
<feature type="region of interest" description="Disordered" evidence="1">
    <location>
        <begin position="213"/>
        <end position="237"/>
    </location>
</feature>
<evidence type="ECO:0000313" key="4">
    <source>
        <dbReference type="RefSeq" id="XP_065656421.1"/>
    </source>
</evidence>
<dbReference type="Proteomes" id="UP001652625">
    <property type="component" value="Chromosome 05"/>
</dbReference>
<dbReference type="RefSeq" id="XP_065656421.1">
    <property type="nucleotide sequence ID" value="XM_065800349.1"/>
</dbReference>
<proteinExistence type="predicted"/>
<protein>
    <submittedName>
        <fullName evidence="3">Uncharacterized protein LOC136080475 isoform X2</fullName>
    </submittedName>
    <submittedName>
        <fullName evidence="4">Uncharacterized protein LOC136081917 isoform X2</fullName>
    </submittedName>
</protein>
<name>A0ABM4BVL7_HYDVU</name>
<dbReference type="GeneID" id="136080475"/>
<accession>A0ABM4BVL7</accession>
<keyword evidence="2" id="KW-1185">Reference proteome</keyword>
<sequence>MNQESVSISPCVLCTCVVNTEFQGGTVGEGNFVCKTCYDSIEVMANSEKVVSEVVEKFTKKEFDEIAASSTLKMIFSGKLHSYRHNIYKEGGSRKKNMINFENRSNFVDLLSKDQSSFLYMALGSNFRETKYNDYIYKVIIPECFVSLFSKFMHWSRIQAEVFLEKFFSAKNKPLEKKAASHVSNESMKIEIMRALENDDFHAASTVISKLKASASKNSGSKEVKTRRKVKCPKCNE</sequence>
<gene>
    <name evidence="3" type="primary">LOC136080475</name>
    <name evidence="4" type="synonym">LOC136081917</name>
</gene>
<reference evidence="3 4" key="1">
    <citation type="submission" date="2025-05" db="UniProtKB">
        <authorList>
            <consortium name="RefSeq"/>
        </authorList>
    </citation>
    <scope>IDENTIFICATION</scope>
</reference>
<dbReference type="RefSeq" id="XP_065653247.1">
    <property type="nucleotide sequence ID" value="XM_065797175.1"/>
</dbReference>
<evidence type="ECO:0000313" key="2">
    <source>
        <dbReference type="Proteomes" id="UP001652625"/>
    </source>
</evidence>
<organism evidence="2 3">
    <name type="scientific">Hydra vulgaris</name>
    <name type="common">Hydra</name>
    <name type="synonym">Hydra attenuata</name>
    <dbReference type="NCBI Taxonomy" id="6087"/>
    <lineage>
        <taxon>Eukaryota</taxon>
        <taxon>Metazoa</taxon>
        <taxon>Cnidaria</taxon>
        <taxon>Hydrozoa</taxon>
        <taxon>Hydroidolina</taxon>
        <taxon>Anthoathecata</taxon>
        <taxon>Aplanulata</taxon>
        <taxon>Hydridae</taxon>
        <taxon>Hydra</taxon>
    </lineage>
</organism>
<dbReference type="Proteomes" id="UP001652625">
    <property type="component" value="Chromosome 06"/>
</dbReference>